<proteinExistence type="predicted"/>
<keyword evidence="3" id="KW-0472">Membrane</keyword>
<keyword evidence="4" id="KW-0732">Signal</keyword>
<dbReference type="PANTHER" id="PTHR40940">
    <property type="entry name" value="PROTEIN BATD-RELATED"/>
    <property type="match status" value="1"/>
</dbReference>
<comment type="caution">
    <text evidence="6">The sequence shown here is derived from an EMBL/GenBank/DDBJ whole genome shotgun (WGS) entry which is preliminary data.</text>
</comment>
<feature type="transmembrane region" description="Helical" evidence="3">
    <location>
        <begin position="777"/>
        <end position="797"/>
    </location>
</feature>
<protein>
    <submittedName>
        <fullName evidence="6">Tetratricopeptide repeat protein</fullName>
    </submittedName>
</protein>
<feature type="compositionally biased region" description="Polar residues" evidence="2">
    <location>
        <begin position="128"/>
        <end position="137"/>
    </location>
</feature>
<sequence>MNKKITTLLLTCFAYVLSVCAQNISVSAPTHVATGENFRVSYTIANVSVDEFRSASIPSGLEVIAGPYTSQQSSYQIVNGHTSRSSSITYTYTLYAEKAGSYTIGAAHAKAGGKTIASRPFRIQVSGATRNNGSSAPNMHDDAVSPSHSSGGRISSEDLFVKVTANKKHVHEQEPILLTYKVYTLVDLTSLDGKMPDLKGFHTQEIPLPQQKSFHIEKLNGRNYRCVTWSQYVMYPQMTGKMTIPSLTFKGVVVMQNRNVDPFEAFFNGGSGYIEVKRNIVAPAIDIQVDPLPQKPADFSGGVGRFSISSQLLNNTVKAGAPVTLRVVVGGNGNLKLIKQPVVTFPKDFDKYDPKVTDKTKLTTNGLEGNMVYDFLVVPRNQGNYTIPAVSLTYYDTSSNMYKTVKTAPFTIKVEPGDGKGTSVTDYSAVQQTDIKPIKQGGYDTIDTEKLFFGSTSFLLWLLLPFVLFVALVAIFHKKAVENADIVGKRGKRANKVATKRLKTAYKLLTAGKQNEFYDEVLRALWGYVGDKLNMPVEQLSRENISEQLAAHNINAEIIEKFISALDECEYERYAPGSAEGNMTKTYDSAMIAITEIDGVLRDKMVKRNSGDTVRIILLFVVLCFSGFVNASVDTAKSQQGDSSETAAAAYAKGDYQQAAECYTKLLKVGESAELYYNLGNCEYRLGNITQSIIAYERALRLNPGDSDTRYNLQFLRGKTIDKVVPVDEMFFVTWYHSLQNLMSIDAWAILAVSAFVLALILILAYLFGSNILLRKIGFFGALVGLLIFVLGLLFAYQRKVALSEHNIAIVLTPTLNVKATPAESSSDAFVIHEGTRLTITDSSMNAWYGVRLDDGKEGWLPKNSVEVI</sequence>
<dbReference type="HOGENOM" id="CLU_016843_0_0_10"/>
<feature type="chain" id="PRO_5003485759" evidence="4">
    <location>
        <begin position="22"/>
        <end position="869"/>
    </location>
</feature>
<reference evidence="6 7" key="1">
    <citation type="submission" date="2011-08" db="EMBL/GenBank/DDBJ databases">
        <authorList>
            <person name="Weinstock G."/>
            <person name="Sodergren E."/>
            <person name="Clifton S."/>
            <person name="Fulton L."/>
            <person name="Fulton B."/>
            <person name="Courtney L."/>
            <person name="Fronick C."/>
            <person name="Harrison M."/>
            <person name="Strong C."/>
            <person name="Farmer C."/>
            <person name="Delahaunty K."/>
            <person name="Markovic C."/>
            <person name="Hall O."/>
            <person name="Minx P."/>
            <person name="Tomlinson C."/>
            <person name="Mitreva M."/>
            <person name="Hou S."/>
            <person name="Chen J."/>
            <person name="Wollam A."/>
            <person name="Pepin K.H."/>
            <person name="Johnson M."/>
            <person name="Bhonagiri V."/>
            <person name="Zhang X."/>
            <person name="Suruliraj S."/>
            <person name="Warren W."/>
            <person name="Chinwalla A."/>
            <person name="Mardis E.R."/>
            <person name="Wilson R.K."/>
        </authorList>
    </citation>
    <scope>NUCLEOTIDE SEQUENCE [LARGE SCALE GENOMIC DNA]</scope>
    <source>
        <strain evidence="6 7">DSM 18206</strain>
    </source>
</reference>
<feature type="repeat" description="TPR" evidence="1">
    <location>
        <begin position="673"/>
        <end position="706"/>
    </location>
</feature>
<dbReference type="PROSITE" id="PS50293">
    <property type="entry name" value="TPR_REGION"/>
    <property type="match status" value="1"/>
</dbReference>
<dbReference type="RefSeq" id="WP_007903236.1">
    <property type="nucleotide sequence ID" value="NZ_JH379474.1"/>
</dbReference>
<keyword evidence="3" id="KW-1133">Transmembrane helix</keyword>
<evidence type="ECO:0000256" key="1">
    <source>
        <dbReference type="PROSITE-ProRule" id="PRU00339"/>
    </source>
</evidence>
<dbReference type="SUPFAM" id="SSF48452">
    <property type="entry name" value="TPR-like"/>
    <property type="match status" value="1"/>
</dbReference>
<feature type="signal peptide" evidence="4">
    <location>
        <begin position="1"/>
        <end position="21"/>
    </location>
</feature>
<dbReference type="eggNOG" id="COG0457">
    <property type="taxonomic scope" value="Bacteria"/>
</dbReference>
<dbReference type="eggNOG" id="COG3103">
    <property type="taxonomic scope" value="Bacteria"/>
</dbReference>
<dbReference type="Pfam" id="PF13584">
    <property type="entry name" value="BatD"/>
    <property type="match status" value="3"/>
</dbReference>
<evidence type="ECO:0000256" key="3">
    <source>
        <dbReference type="SAM" id="Phobius"/>
    </source>
</evidence>
<evidence type="ECO:0000256" key="2">
    <source>
        <dbReference type="SAM" id="MobiDB-lite"/>
    </source>
</evidence>
<dbReference type="Pfam" id="PF13432">
    <property type="entry name" value="TPR_16"/>
    <property type="match status" value="1"/>
</dbReference>
<dbReference type="InterPro" id="IPR025738">
    <property type="entry name" value="BatD"/>
</dbReference>
<dbReference type="PROSITE" id="PS50005">
    <property type="entry name" value="TPR"/>
    <property type="match status" value="1"/>
</dbReference>
<dbReference type="PANTHER" id="PTHR40940:SF2">
    <property type="entry name" value="BATD"/>
    <property type="match status" value="1"/>
</dbReference>
<keyword evidence="1" id="KW-0802">TPR repeat</keyword>
<organism evidence="6 7">
    <name type="scientific">Leyella stercorea DSM 18206</name>
    <dbReference type="NCBI Taxonomy" id="1002367"/>
    <lineage>
        <taxon>Bacteria</taxon>
        <taxon>Pseudomonadati</taxon>
        <taxon>Bacteroidota</taxon>
        <taxon>Bacteroidia</taxon>
        <taxon>Bacteroidales</taxon>
        <taxon>Prevotellaceae</taxon>
        <taxon>Leyella</taxon>
    </lineage>
</organism>
<evidence type="ECO:0000313" key="7">
    <source>
        <dbReference type="Proteomes" id="UP000004407"/>
    </source>
</evidence>
<evidence type="ECO:0000256" key="4">
    <source>
        <dbReference type="SAM" id="SignalP"/>
    </source>
</evidence>
<feature type="transmembrane region" description="Helical" evidence="3">
    <location>
        <begin position="458"/>
        <end position="476"/>
    </location>
</feature>
<evidence type="ECO:0000313" key="6">
    <source>
        <dbReference type="EMBL" id="EHJ35540.1"/>
    </source>
</evidence>
<dbReference type="Pfam" id="PF08239">
    <property type="entry name" value="SH3_3"/>
    <property type="match status" value="1"/>
</dbReference>
<feature type="transmembrane region" description="Helical" evidence="3">
    <location>
        <begin position="747"/>
        <end position="768"/>
    </location>
</feature>
<dbReference type="GeneID" id="78338302"/>
<dbReference type="InterPro" id="IPR011990">
    <property type="entry name" value="TPR-like_helical_dom_sf"/>
</dbReference>
<accession>G6B207</accession>
<dbReference type="SUPFAM" id="SSF50044">
    <property type="entry name" value="SH3-domain"/>
    <property type="match status" value="1"/>
</dbReference>
<dbReference type="InterPro" id="IPR019734">
    <property type="entry name" value="TPR_rpt"/>
</dbReference>
<dbReference type="PATRIC" id="fig|1002367.3.peg.2376"/>
<feature type="transmembrane region" description="Helical" evidence="3">
    <location>
        <begin position="614"/>
        <end position="633"/>
    </location>
</feature>
<dbReference type="Gene3D" id="2.30.30.40">
    <property type="entry name" value="SH3 Domains"/>
    <property type="match status" value="1"/>
</dbReference>
<evidence type="ECO:0000259" key="5">
    <source>
        <dbReference type="Pfam" id="PF08239"/>
    </source>
</evidence>
<keyword evidence="3" id="KW-0812">Transmembrane</keyword>
<dbReference type="Proteomes" id="UP000004407">
    <property type="component" value="Unassembled WGS sequence"/>
</dbReference>
<dbReference type="InterPro" id="IPR036028">
    <property type="entry name" value="SH3-like_dom_sf"/>
</dbReference>
<name>G6B207_9BACT</name>
<gene>
    <name evidence="6" type="ORF">HMPREF0673_02938</name>
</gene>
<dbReference type="Gene3D" id="1.25.40.10">
    <property type="entry name" value="Tetratricopeptide repeat domain"/>
    <property type="match status" value="1"/>
</dbReference>
<dbReference type="SMART" id="SM00028">
    <property type="entry name" value="TPR"/>
    <property type="match status" value="1"/>
</dbReference>
<feature type="region of interest" description="Disordered" evidence="2">
    <location>
        <begin position="128"/>
        <end position="151"/>
    </location>
</feature>
<dbReference type="AlphaFoldDB" id="G6B207"/>
<dbReference type="InterPro" id="IPR003646">
    <property type="entry name" value="SH3-like_bac-type"/>
</dbReference>
<dbReference type="EMBL" id="AFZZ01000255">
    <property type="protein sequence ID" value="EHJ35540.1"/>
    <property type="molecule type" value="Genomic_DNA"/>
</dbReference>
<feature type="domain" description="SH3b" evidence="5">
    <location>
        <begin position="815"/>
        <end position="864"/>
    </location>
</feature>